<keyword evidence="2" id="KW-1185">Reference proteome</keyword>
<reference evidence="1" key="1">
    <citation type="submission" date="2019-06" db="EMBL/GenBank/DDBJ databases">
        <authorList>
            <person name="Zheng W."/>
        </authorList>
    </citation>
    <scope>NUCLEOTIDE SEQUENCE</scope>
    <source>
        <strain evidence="1">QDHG01</strain>
    </source>
</reference>
<protein>
    <submittedName>
        <fullName evidence="1">Uncharacterized protein</fullName>
    </submittedName>
</protein>
<evidence type="ECO:0000313" key="2">
    <source>
        <dbReference type="Proteomes" id="UP000785679"/>
    </source>
</evidence>
<sequence>MRSERKFKIYIPKSEQPLSHLSILKMLMFSDKITIVVSQNELKVLKANLDKLYDHLLWSLYHLKYEQGYNQTKFKFELCHQVLAFIFSCIDLTYQTQFSNLIDGKLEHFFKFLEHIKSFEMINLNNIDFNQHTDRKQYIKFSESDKLQKYQNYEFIMNQIRESLKEIKFTDCQFLGRLNSLFPLLYPSIERLYFKSVRFDKNALFGEYKNLMELKFIHCQTYEYQDQMENSQKYKLRNEGATFDIIFRFITNKAQTKPINVVSADVFFENSLQLAYPWPYLMQTYNISFRDTQTVFTFSMVHTLLSFTAHIEGAAKLPPIYLGVTNFKSEARFISKKINQMDKLKILAQISELRVVYIKTGQFKNRMFYNMRLKLSSGQSRIMILTLDVSQGQIHI</sequence>
<comment type="caution">
    <text evidence="1">The sequence shown here is derived from an EMBL/GenBank/DDBJ whole genome shotgun (WGS) entry which is preliminary data.</text>
</comment>
<gene>
    <name evidence="1" type="ORF">FGO68_gene7036</name>
</gene>
<evidence type="ECO:0000313" key="1">
    <source>
        <dbReference type="EMBL" id="TNV72733.1"/>
    </source>
</evidence>
<dbReference type="Proteomes" id="UP000785679">
    <property type="component" value="Unassembled WGS sequence"/>
</dbReference>
<dbReference type="EMBL" id="RRYP01021148">
    <property type="protein sequence ID" value="TNV72733.1"/>
    <property type="molecule type" value="Genomic_DNA"/>
</dbReference>
<dbReference type="AlphaFoldDB" id="A0A8J8NDC0"/>
<accession>A0A8J8NDC0</accession>
<organism evidence="1 2">
    <name type="scientific">Halteria grandinella</name>
    <dbReference type="NCBI Taxonomy" id="5974"/>
    <lineage>
        <taxon>Eukaryota</taxon>
        <taxon>Sar</taxon>
        <taxon>Alveolata</taxon>
        <taxon>Ciliophora</taxon>
        <taxon>Intramacronucleata</taxon>
        <taxon>Spirotrichea</taxon>
        <taxon>Stichotrichia</taxon>
        <taxon>Sporadotrichida</taxon>
        <taxon>Halteriidae</taxon>
        <taxon>Halteria</taxon>
    </lineage>
</organism>
<proteinExistence type="predicted"/>
<name>A0A8J8NDC0_HALGN</name>